<protein>
    <submittedName>
        <fullName evidence="1">SFRICE_015886</fullName>
    </submittedName>
</protein>
<organism evidence="1">
    <name type="scientific">Spodoptera frugiperda</name>
    <name type="common">Fall armyworm</name>
    <dbReference type="NCBI Taxonomy" id="7108"/>
    <lineage>
        <taxon>Eukaryota</taxon>
        <taxon>Metazoa</taxon>
        <taxon>Ecdysozoa</taxon>
        <taxon>Arthropoda</taxon>
        <taxon>Hexapoda</taxon>
        <taxon>Insecta</taxon>
        <taxon>Pterygota</taxon>
        <taxon>Neoptera</taxon>
        <taxon>Endopterygota</taxon>
        <taxon>Lepidoptera</taxon>
        <taxon>Glossata</taxon>
        <taxon>Ditrysia</taxon>
        <taxon>Noctuoidea</taxon>
        <taxon>Noctuidae</taxon>
        <taxon>Amphipyrinae</taxon>
        <taxon>Spodoptera</taxon>
    </lineage>
</organism>
<reference evidence="1" key="1">
    <citation type="submission" date="2016-07" db="EMBL/GenBank/DDBJ databases">
        <authorList>
            <person name="Bretaudeau A."/>
        </authorList>
    </citation>
    <scope>NUCLEOTIDE SEQUENCE</scope>
    <source>
        <strain evidence="1">Rice</strain>
        <tissue evidence="1">Whole body</tissue>
    </source>
</reference>
<proteinExistence type="predicted"/>
<name>A0A2H1VVY0_SPOFR</name>
<dbReference type="EMBL" id="ODYU01004751">
    <property type="protein sequence ID" value="SOQ44963.1"/>
    <property type="molecule type" value="Genomic_DNA"/>
</dbReference>
<dbReference type="AlphaFoldDB" id="A0A2H1VVY0"/>
<gene>
    <name evidence="1" type="ORF">SFRICE_015886</name>
</gene>
<accession>A0A2H1VVY0</accession>
<evidence type="ECO:0000313" key="1">
    <source>
        <dbReference type="EMBL" id="SOQ44963.1"/>
    </source>
</evidence>
<sequence length="388" mass="43289">MCRGARAVLTAVYDIQPGHTKLYDYKLTVITYSIEGTDLDKTNLDTGSQWTMEWITSHTNKTLNLKTLNIVTHVLEFLVLSITSAVPYNLAPWSVPPRSTTPQSGAQKLLTHVLGCSIACPHVAGGAGNYFRGNSPTVASRGYTSEWHPGFPHDIFLHHLEKSHRKLSTKILQVLRVAGVAFDHPSIPGPQLNYVTTKDRARRTISPQSQGGVKVTEHLAQQPHTDRRHDWQRLRTLAHSRACATAREGLLSYLPHVHIDYDWQRLRSSSVARENCQNDLENLTGTHNTCYVRRKFTLKCRSGSTTKTMVTAGQVSVVSPNIIILRARSQRGSGYRIGVRASFQQDVTPMSMQVSEGDKFLTEFTSMAVACDSSDAADNIFRIRYFVA</sequence>